<gene>
    <name evidence="2" type="ORF">F8D48_02390</name>
</gene>
<proteinExistence type="predicted"/>
<keyword evidence="3" id="KW-1185">Reference proteome</keyword>
<dbReference type="SUPFAM" id="SSF53474">
    <property type="entry name" value="alpha/beta-Hydrolases"/>
    <property type="match status" value="1"/>
</dbReference>
<dbReference type="AlphaFoldDB" id="A0A7C8BX26"/>
<dbReference type="Pfam" id="PF12146">
    <property type="entry name" value="Hydrolase_4"/>
    <property type="match status" value="1"/>
</dbReference>
<evidence type="ECO:0000313" key="2">
    <source>
        <dbReference type="EMBL" id="KAB1651112.1"/>
    </source>
</evidence>
<evidence type="ECO:0000313" key="3">
    <source>
        <dbReference type="Proteomes" id="UP000479639"/>
    </source>
</evidence>
<dbReference type="InterPro" id="IPR051044">
    <property type="entry name" value="MAG_DAG_Lipase"/>
</dbReference>
<comment type="caution">
    <text evidence="2">The sequence shown here is derived from an EMBL/GenBank/DDBJ whole genome shotgun (WGS) entry which is preliminary data.</text>
</comment>
<accession>A0A7C8BX26</accession>
<sequence>MTDSPTDLSPISEAGEPAAVVTGPAAVAAGAPADSAAISLDPIDFTFDSADGESAVHAVLWLPASLREDRAQGAGKSLGTFRPRGVVQLIHGMAEHIGRYDDFARCLARAGYLVCGHDHVGHGDTAPTAAHRGRMHPVRGGDALVADVQSLRLLVSQQVAAEVPYFMFGHSMGSLVLRNYLPRFGKGLAGAVLCGTANQPEVVAAAGNVLARAIVKVRGADYKSKLLHSLADGAYSHQVKDARTPFDWLSRDPAVVDAFIADERAGFMFSAGAYATLTELAARANSPAAYRATPHEVPLLFVAGDADPVGNCGCGVARAAGAMEAAGAEDVTLKLFPAMRHEILNEIGREEVYDFVLEWIEERS</sequence>
<reference evidence="2 3" key="1">
    <citation type="submission" date="2019-09" db="EMBL/GenBank/DDBJ databases">
        <title>Whole genome shotgun sequencing (WGS) of Ellagibacter isourolithinifaciens DSM 104140(T) and Adlercreutzia muris DSM 29508(T).</title>
        <authorList>
            <person name="Stoll D.A."/>
            <person name="Danylec N."/>
            <person name="Huch M."/>
        </authorList>
    </citation>
    <scope>NUCLEOTIDE SEQUENCE [LARGE SCALE GENOMIC DNA]</scope>
    <source>
        <strain evidence="2 3">DSM 29508</strain>
    </source>
</reference>
<protein>
    <submittedName>
        <fullName evidence="2">Alpha/beta hydrolase</fullName>
    </submittedName>
</protein>
<name>A0A7C8BX26_9ACTN</name>
<evidence type="ECO:0000259" key="1">
    <source>
        <dbReference type="Pfam" id="PF12146"/>
    </source>
</evidence>
<dbReference type="Proteomes" id="UP000479639">
    <property type="component" value="Unassembled WGS sequence"/>
</dbReference>
<dbReference type="InterPro" id="IPR029058">
    <property type="entry name" value="AB_hydrolase_fold"/>
</dbReference>
<dbReference type="GO" id="GO:0016787">
    <property type="term" value="F:hydrolase activity"/>
    <property type="evidence" value="ECO:0007669"/>
    <property type="project" value="UniProtKB-KW"/>
</dbReference>
<dbReference type="EMBL" id="WAJS01000005">
    <property type="protein sequence ID" value="KAB1651112.1"/>
    <property type="molecule type" value="Genomic_DNA"/>
</dbReference>
<dbReference type="Gene3D" id="3.40.50.1820">
    <property type="entry name" value="alpha/beta hydrolase"/>
    <property type="match status" value="1"/>
</dbReference>
<feature type="domain" description="Serine aminopeptidase S33" evidence="1">
    <location>
        <begin position="83"/>
        <end position="346"/>
    </location>
</feature>
<dbReference type="InterPro" id="IPR022742">
    <property type="entry name" value="Hydrolase_4"/>
</dbReference>
<keyword evidence="2" id="KW-0378">Hydrolase</keyword>
<organism evidence="2 3">
    <name type="scientific">Adlercreutzia muris</name>
    <dbReference type="NCBI Taxonomy" id="1796610"/>
    <lineage>
        <taxon>Bacteria</taxon>
        <taxon>Bacillati</taxon>
        <taxon>Actinomycetota</taxon>
        <taxon>Coriobacteriia</taxon>
        <taxon>Eggerthellales</taxon>
        <taxon>Eggerthellaceae</taxon>
        <taxon>Adlercreutzia</taxon>
    </lineage>
</organism>
<dbReference type="RefSeq" id="WP_151429816.1">
    <property type="nucleotide sequence ID" value="NZ_JANJZI010000009.1"/>
</dbReference>
<dbReference type="PANTHER" id="PTHR11614">
    <property type="entry name" value="PHOSPHOLIPASE-RELATED"/>
    <property type="match status" value="1"/>
</dbReference>